<reference evidence="4" key="1">
    <citation type="journal article" date="2019" name="Int. J. Syst. Evol. Microbiol.">
        <title>The Global Catalogue of Microorganisms (GCM) 10K type strain sequencing project: providing services to taxonomists for standard genome sequencing and annotation.</title>
        <authorList>
            <consortium name="The Broad Institute Genomics Platform"/>
            <consortium name="The Broad Institute Genome Sequencing Center for Infectious Disease"/>
            <person name="Wu L."/>
            <person name="Ma J."/>
        </authorList>
    </citation>
    <scope>NUCLEOTIDE SEQUENCE [LARGE SCALE GENOMIC DNA]</scope>
    <source>
        <strain evidence="4">JCM 3389</strain>
    </source>
</reference>
<dbReference type="EMBL" id="JBHUHU010000001">
    <property type="protein sequence ID" value="MFD2099036.1"/>
    <property type="molecule type" value="Genomic_DNA"/>
</dbReference>
<accession>A0ABW4XU09</accession>
<name>A0ABW4XU09_9FLAO</name>
<evidence type="ECO:0000259" key="2">
    <source>
        <dbReference type="Pfam" id="PF07593"/>
    </source>
</evidence>
<gene>
    <name evidence="3" type="ORF">ACFSJE_04565</name>
</gene>
<protein>
    <submittedName>
        <fullName evidence="3">VCBS repeat-containing protein</fullName>
    </submittedName>
</protein>
<feature type="domain" description="ASPIC/UnbV" evidence="2">
    <location>
        <begin position="520"/>
        <end position="586"/>
    </location>
</feature>
<evidence type="ECO:0000256" key="1">
    <source>
        <dbReference type="ARBA" id="ARBA00022729"/>
    </source>
</evidence>
<dbReference type="RefSeq" id="WP_379829799.1">
    <property type="nucleotide sequence ID" value="NZ_JBHUHU010000001.1"/>
</dbReference>
<keyword evidence="4" id="KW-1185">Reference proteome</keyword>
<proteinExistence type="predicted"/>
<dbReference type="Gene3D" id="2.130.10.130">
    <property type="entry name" value="Integrin alpha, N-terminal"/>
    <property type="match status" value="3"/>
</dbReference>
<dbReference type="Pfam" id="PF07593">
    <property type="entry name" value="UnbV_ASPIC"/>
    <property type="match status" value="1"/>
</dbReference>
<evidence type="ECO:0000313" key="4">
    <source>
        <dbReference type="Proteomes" id="UP001597342"/>
    </source>
</evidence>
<evidence type="ECO:0000313" key="3">
    <source>
        <dbReference type="EMBL" id="MFD2099036.1"/>
    </source>
</evidence>
<dbReference type="PANTHER" id="PTHR16026:SF0">
    <property type="entry name" value="CARTILAGE ACIDIC PROTEIN 1"/>
    <property type="match status" value="1"/>
</dbReference>
<comment type="caution">
    <text evidence="3">The sequence shown here is derived from an EMBL/GenBank/DDBJ whole genome shotgun (WGS) entry which is preliminary data.</text>
</comment>
<dbReference type="SUPFAM" id="SSF69318">
    <property type="entry name" value="Integrin alpha N-terminal domain"/>
    <property type="match status" value="2"/>
</dbReference>
<dbReference type="PANTHER" id="PTHR16026">
    <property type="entry name" value="CARTILAGE ACIDIC PROTEIN 1"/>
    <property type="match status" value="1"/>
</dbReference>
<dbReference type="Pfam" id="PF13517">
    <property type="entry name" value="FG-GAP_3"/>
    <property type="match status" value="3"/>
</dbReference>
<organism evidence="3 4">
    <name type="scientific">Flagellimonas iocasae</name>
    <dbReference type="NCBI Taxonomy" id="2055905"/>
    <lineage>
        <taxon>Bacteria</taxon>
        <taxon>Pseudomonadati</taxon>
        <taxon>Bacteroidota</taxon>
        <taxon>Flavobacteriia</taxon>
        <taxon>Flavobacteriales</taxon>
        <taxon>Flavobacteriaceae</taxon>
        <taxon>Flagellimonas</taxon>
    </lineage>
</organism>
<dbReference type="InterPro" id="IPR028994">
    <property type="entry name" value="Integrin_alpha_N"/>
</dbReference>
<dbReference type="Proteomes" id="UP001597342">
    <property type="component" value="Unassembled WGS sequence"/>
</dbReference>
<sequence>MHKMSFWTCFFLLLLIVGCGKKSSTLFSEIPSATSNIAFTNQLTETDSININEYLYAYNGGGIGVGDFNNDGLPDLYFTANQVSNKLYINKGNFKFSDETKNAGVAGLVGEKNWTTGVTVVDINNDGWLDIYVSQVSDGKRFEGHNLLFVNDQDGTFSERASEFGLDLKGYCQQGVFFDYDGDGDLDLFQLNHSVHELDVYVKSEKRAIRDSLSGDRMLRNDDGLFVDVSDEAGIYGGATGYGLSVMVTDIDNNGCPDIYVSNDFHDNDYLYYNQCDGTFKEGIESSMDLSSNFSMGSDAADINNDGLIDIMTLDMKPENEVVRKSSAGEDPYYIYEYKKSFGFGEQGPRNMLQLNQGGQPSEGVTFSELARYSGIEATDWSWSVLLADYDNDGNKDIFVTNGILRRPNDLDYINYDFPIGKGRIPSMELTQKMPEGKVHNYAYKNVGDLQFANVSQEWGLDLVGCSMGAVYADFDNDGDLDLAINNLNAPATLYRNNTETDQTNYLKIKLNGNAVNPFGIGAKVRVEIGDKTLVQELFPVRGWLSSSDYNLNFGLGNSSQIETVHVRWPDGKIQELHDVKVNETLELDYKNAAHTNQVKDENPTYFIAMDSIGLDFVHQENMFIDFNVESLIPHKLSAEGPALCVGDVNQDGLDDIFIGGASGQASQLYLQQPGNQIHFEKIEVPAFEQDKTAEDVDALFFDVDNDGDLDLYVVSGSGESDVVEKNHDRLYRYSNGTFQKDDTFPKIRDNGSVVVAEDFDGNGFVDLFVGSRSVPGSYGLSPKSHVVWNQGENGFKLEEREELSELGMVTDAKWDEKESVLWVVGEWMPVTRIQFSEGNVQISELPDSSGWWNSIALDDVNGDGINDLLLGNVGENLGLDASPEKPLKLWVKDWDNNGQIDPILVQYKDGKDRIFASLDELKKQMPFMSRIFRRYTVFADKSAKEIFPDEVFENAVIKNAVTLSSQIGYSNPDGTYSLKPLPNTAQIAPVNDFVLQDVNGDGIKDVVYVGNFSGFAPSIGRINASLGGVLLGDEKGVYTPSTSKKSGLHSIGNANAASLITVGSQKGLLVALNDRKLQFYKLNP</sequence>
<dbReference type="InterPro" id="IPR011519">
    <property type="entry name" value="UnbV_ASPIC"/>
</dbReference>
<dbReference type="InterPro" id="IPR013517">
    <property type="entry name" value="FG-GAP"/>
</dbReference>
<dbReference type="InterPro" id="IPR027039">
    <property type="entry name" value="Crtac1"/>
</dbReference>
<keyword evidence="1" id="KW-0732">Signal</keyword>
<dbReference type="PROSITE" id="PS51257">
    <property type="entry name" value="PROKAR_LIPOPROTEIN"/>
    <property type="match status" value="1"/>
</dbReference>